<organism evidence="3 4">
    <name type="scientific">Eleusine coracana subsp. coracana</name>
    <dbReference type="NCBI Taxonomy" id="191504"/>
    <lineage>
        <taxon>Eukaryota</taxon>
        <taxon>Viridiplantae</taxon>
        <taxon>Streptophyta</taxon>
        <taxon>Embryophyta</taxon>
        <taxon>Tracheophyta</taxon>
        <taxon>Spermatophyta</taxon>
        <taxon>Magnoliopsida</taxon>
        <taxon>Liliopsida</taxon>
        <taxon>Poales</taxon>
        <taxon>Poaceae</taxon>
        <taxon>PACMAD clade</taxon>
        <taxon>Chloridoideae</taxon>
        <taxon>Cynodonteae</taxon>
        <taxon>Eleusininae</taxon>
        <taxon>Eleusine</taxon>
    </lineage>
</organism>
<dbReference type="PANTHER" id="PTHR45651">
    <property type="entry name" value="CYCLIC NUCLEOTIDE-GATED ION CHANNEL 15-RELATED-RELATED"/>
    <property type="match status" value="1"/>
</dbReference>
<keyword evidence="4" id="KW-1185">Reference proteome</keyword>
<evidence type="ECO:0000313" key="3">
    <source>
        <dbReference type="EMBL" id="GJN04880.1"/>
    </source>
</evidence>
<evidence type="ECO:0000313" key="4">
    <source>
        <dbReference type="Proteomes" id="UP001054889"/>
    </source>
</evidence>
<dbReference type="SUPFAM" id="SSF51206">
    <property type="entry name" value="cAMP-binding domain-like"/>
    <property type="match status" value="1"/>
</dbReference>
<name>A0AAV5D366_ELECO</name>
<reference evidence="3" key="1">
    <citation type="journal article" date="2018" name="DNA Res.">
        <title>Multiple hybrid de novo genome assembly of finger millet, an orphan allotetraploid crop.</title>
        <authorList>
            <person name="Hatakeyama M."/>
            <person name="Aluri S."/>
            <person name="Balachadran M.T."/>
            <person name="Sivarajan S.R."/>
            <person name="Patrignani A."/>
            <person name="Gruter S."/>
            <person name="Poveda L."/>
            <person name="Shimizu-Inatsugi R."/>
            <person name="Baeten J."/>
            <person name="Francoijs K.J."/>
            <person name="Nataraja K.N."/>
            <person name="Reddy Y.A.N."/>
            <person name="Phadnis S."/>
            <person name="Ravikumar R.L."/>
            <person name="Schlapbach R."/>
            <person name="Sreeman S.M."/>
            <person name="Shimizu K.K."/>
        </authorList>
    </citation>
    <scope>NUCLEOTIDE SEQUENCE</scope>
</reference>
<dbReference type="InterPro" id="IPR018490">
    <property type="entry name" value="cNMP-bd_dom_sf"/>
</dbReference>
<dbReference type="EMBL" id="BQKI01000011">
    <property type="protein sequence ID" value="GJN04880.1"/>
    <property type="molecule type" value="Genomic_DNA"/>
</dbReference>
<gene>
    <name evidence="3" type="primary">ga22460</name>
    <name evidence="3" type="ORF">PR202_ga22460</name>
</gene>
<dbReference type="GO" id="GO:0034220">
    <property type="term" value="P:monoatomic ion transmembrane transport"/>
    <property type="evidence" value="ECO:0007669"/>
    <property type="project" value="UniProtKB-KW"/>
</dbReference>
<dbReference type="Gene3D" id="2.60.120.10">
    <property type="entry name" value="Jelly Rolls"/>
    <property type="match status" value="1"/>
</dbReference>
<dbReference type="Proteomes" id="UP001054889">
    <property type="component" value="Unassembled WGS sequence"/>
</dbReference>
<dbReference type="InterPro" id="IPR014710">
    <property type="entry name" value="RmlC-like_jellyroll"/>
</dbReference>
<evidence type="ECO:0000256" key="1">
    <source>
        <dbReference type="ARBA" id="ARBA00023286"/>
    </source>
</evidence>
<dbReference type="AlphaFoldDB" id="A0AAV5D366"/>
<keyword evidence="2" id="KW-0407">Ion channel</keyword>
<protein>
    <recommendedName>
        <fullName evidence="5">Cyclic nucleotide-binding domain-containing protein</fullName>
    </recommendedName>
</protein>
<proteinExistence type="predicted"/>
<accession>A0AAV5D366</accession>
<dbReference type="PANTHER" id="PTHR45651:SF11">
    <property type="entry name" value="CYCLIC NUCLEOTIDE-GATED ION CHANNEL 20, CHLOROPLASTIC-RELATED"/>
    <property type="match status" value="1"/>
</dbReference>
<evidence type="ECO:0000256" key="2">
    <source>
        <dbReference type="ARBA" id="ARBA00023303"/>
    </source>
</evidence>
<reference evidence="3" key="2">
    <citation type="submission" date="2021-12" db="EMBL/GenBank/DDBJ databases">
        <title>Resequencing data analysis of finger millet.</title>
        <authorList>
            <person name="Hatakeyama M."/>
            <person name="Aluri S."/>
            <person name="Balachadran M.T."/>
            <person name="Sivarajan S.R."/>
            <person name="Poveda L."/>
            <person name="Shimizu-Inatsugi R."/>
            <person name="Schlapbach R."/>
            <person name="Sreeman S.M."/>
            <person name="Shimizu K.K."/>
        </authorList>
    </citation>
    <scope>NUCLEOTIDE SEQUENCE</scope>
</reference>
<keyword evidence="1" id="KW-1071">Ligand-gated ion channel</keyword>
<sequence>MAVFWRRCWASMASSLDSMVDKQSSLALTACKSFVRRLEMQLRRRDVEKWMSHRRLPEDLRRSDILYQGGTVEKMVFIVRGKLESISADGSKSQLHEGDVCGEELLTWYLEHSSVNKDMLPLPCSDDTRIYLLEHPMDCGGGTLTGWMVLAGGDKANVSECLPADAGSVAADGSASSSCGGRRTVVGLPKLSTVHVCR</sequence>
<keyword evidence="1" id="KW-0813">Transport</keyword>
<dbReference type="GO" id="GO:0016020">
    <property type="term" value="C:membrane"/>
    <property type="evidence" value="ECO:0007669"/>
    <property type="project" value="UniProtKB-SubCell"/>
</dbReference>
<comment type="caution">
    <text evidence="3">The sequence shown here is derived from an EMBL/GenBank/DDBJ whole genome shotgun (WGS) entry which is preliminary data.</text>
</comment>
<evidence type="ECO:0008006" key="5">
    <source>
        <dbReference type="Google" id="ProtNLM"/>
    </source>
</evidence>
<keyword evidence="1" id="KW-0406">Ion transport</keyword>